<keyword evidence="2" id="KW-1185">Reference proteome</keyword>
<sequence>MSDAKASFVTRLVFKNKEKDESGDTSIELLNEDASIEAVLAENIKHFLVLHQLNATTFSVKANAHGHKINRLVLGRILKQQSNPTLSTIETILKTIQLYRPNTNMAHLLTRNHFLQNKGVDTENYQRLTKANFKERLRDVLVSMMEMGWIEIESEERFNMIVDYTTHEFKKNTDVIID</sequence>
<dbReference type="AlphaFoldDB" id="A0AA37VTC6"/>
<reference evidence="1" key="1">
    <citation type="journal article" date="2014" name="Int. J. Syst. Evol. Microbiol.">
        <title>Complete genome sequence of Corynebacterium casei LMG S-19264T (=DSM 44701T), isolated from a smear-ripened cheese.</title>
        <authorList>
            <consortium name="US DOE Joint Genome Institute (JGI-PGF)"/>
            <person name="Walter F."/>
            <person name="Albersmeier A."/>
            <person name="Kalinowski J."/>
            <person name="Ruckert C."/>
        </authorList>
    </citation>
    <scope>NUCLEOTIDE SEQUENCE</scope>
    <source>
        <strain evidence="1">NBRC 101628</strain>
    </source>
</reference>
<evidence type="ECO:0000313" key="2">
    <source>
        <dbReference type="Proteomes" id="UP001161422"/>
    </source>
</evidence>
<dbReference type="EMBL" id="BSNC01000002">
    <property type="protein sequence ID" value="GLP95319.1"/>
    <property type="molecule type" value="Genomic_DNA"/>
</dbReference>
<name>A0AA37VTC6_9GAMM</name>
<proteinExistence type="predicted"/>
<dbReference type="RefSeq" id="WP_095506643.1">
    <property type="nucleotide sequence ID" value="NZ_BSNC01000002.1"/>
</dbReference>
<gene>
    <name evidence="1" type="ORF">GCM10007895_06250</name>
</gene>
<comment type="caution">
    <text evidence="1">The sequence shown here is derived from an EMBL/GenBank/DDBJ whole genome shotgun (WGS) entry which is preliminary data.</text>
</comment>
<protein>
    <submittedName>
        <fullName evidence="1">Uncharacterized protein</fullName>
    </submittedName>
</protein>
<evidence type="ECO:0000313" key="1">
    <source>
        <dbReference type="EMBL" id="GLP95319.1"/>
    </source>
</evidence>
<organism evidence="1 2">
    <name type="scientific">Paraferrimonas sedimenticola</name>
    <dbReference type="NCBI Taxonomy" id="375674"/>
    <lineage>
        <taxon>Bacteria</taxon>
        <taxon>Pseudomonadati</taxon>
        <taxon>Pseudomonadota</taxon>
        <taxon>Gammaproteobacteria</taxon>
        <taxon>Alteromonadales</taxon>
        <taxon>Ferrimonadaceae</taxon>
        <taxon>Paraferrimonas</taxon>
    </lineage>
</organism>
<dbReference type="Proteomes" id="UP001161422">
    <property type="component" value="Unassembled WGS sequence"/>
</dbReference>
<reference evidence="1" key="2">
    <citation type="submission" date="2023-01" db="EMBL/GenBank/DDBJ databases">
        <title>Draft genome sequence of Paraferrimonas sedimenticola strain NBRC 101628.</title>
        <authorList>
            <person name="Sun Q."/>
            <person name="Mori K."/>
        </authorList>
    </citation>
    <scope>NUCLEOTIDE SEQUENCE</scope>
    <source>
        <strain evidence="1">NBRC 101628</strain>
    </source>
</reference>
<accession>A0AA37VTC6</accession>